<reference evidence="4" key="1">
    <citation type="submission" date="2023-08" db="EMBL/GenBank/DDBJ databases">
        <authorList>
            <person name="Alioto T."/>
            <person name="Alioto T."/>
            <person name="Gomez Garrido J."/>
        </authorList>
    </citation>
    <scope>NUCLEOTIDE SEQUENCE</scope>
</reference>
<dbReference type="AlphaFoldDB" id="A0AAV1FMC7"/>
<protein>
    <submittedName>
        <fullName evidence="4">Protein S100-B-like</fullName>
    </submittedName>
</protein>
<dbReference type="GO" id="GO:0005509">
    <property type="term" value="F:calcium ion binding"/>
    <property type="evidence" value="ECO:0007669"/>
    <property type="project" value="InterPro"/>
</dbReference>
<organism evidence="4 5">
    <name type="scientific">Xyrichtys novacula</name>
    <name type="common">Pearly razorfish</name>
    <name type="synonym">Hemipteronotus novacula</name>
    <dbReference type="NCBI Taxonomy" id="13765"/>
    <lineage>
        <taxon>Eukaryota</taxon>
        <taxon>Metazoa</taxon>
        <taxon>Chordata</taxon>
        <taxon>Craniata</taxon>
        <taxon>Vertebrata</taxon>
        <taxon>Euteleostomi</taxon>
        <taxon>Actinopterygii</taxon>
        <taxon>Neopterygii</taxon>
        <taxon>Teleostei</taxon>
        <taxon>Neoteleostei</taxon>
        <taxon>Acanthomorphata</taxon>
        <taxon>Eupercaria</taxon>
        <taxon>Labriformes</taxon>
        <taxon>Labridae</taxon>
        <taxon>Xyrichtys</taxon>
    </lineage>
</organism>
<dbReference type="PROSITE" id="PS00018">
    <property type="entry name" value="EF_HAND_1"/>
    <property type="match status" value="1"/>
</dbReference>
<dbReference type="Proteomes" id="UP001178508">
    <property type="component" value="Chromosome 8"/>
</dbReference>
<dbReference type="Gene3D" id="1.10.238.10">
    <property type="entry name" value="EF-hand"/>
    <property type="match status" value="1"/>
</dbReference>
<dbReference type="InterPro" id="IPR013787">
    <property type="entry name" value="S100_Ca-bd_sub"/>
</dbReference>
<dbReference type="InterPro" id="IPR002048">
    <property type="entry name" value="EF_hand_dom"/>
</dbReference>
<evidence type="ECO:0000256" key="2">
    <source>
        <dbReference type="ARBA" id="ARBA00022837"/>
    </source>
</evidence>
<sequence>MSAPIKGDPSWTDISLSWDQTAPTMARLENAITGLVELFNEYADCDGYIAKEDFKDMLDREISNPEVKAEVTEETLDKALGALDRDKDGYIDIKEFTLCVGFMTRCLYHVDKVA</sequence>
<evidence type="ECO:0000313" key="4">
    <source>
        <dbReference type="EMBL" id="CAJ1062308.1"/>
    </source>
</evidence>
<keyword evidence="1" id="KW-0479">Metal-binding</keyword>
<feature type="domain" description="EF-hand" evidence="3">
    <location>
        <begin position="71"/>
        <end position="106"/>
    </location>
</feature>
<dbReference type="InterPro" id="IPR018247">
    <property type="entry name" value="EF_Hand_1_Ca_BS"/>
</dbReference>
<dbReference type="EMBL" id="OY660871">
    <property type="protein sequence ID" value="CAJ1062308.1"/>
    <property type="molecule type" value="Genomic_DNA"/>
</dbReference>
<keyword evidence="5" id="KW-1185">Reference proteome</keyword>
<dbReference type="PROSITE" id="PS50222">
    <property type="entry name" value="EF_HAND_2"/>
    <property type="match status" value="1"/>
</dbReference>
<evidence type="ECO:0000259" key="3">
    <source>
        <dbReference type="PROSITE" id="PS50222"/>
    </source>
</evidence>
<evidence type="ECO:0000256" key="1">
    <source>
        <dbReference type="ARBA" id="ARBA00022723"/>
    </source>
</evidence>
<accession>A0AAV1FMC7</accession>
<gene>
    <name evidence="4" type="ORF">XNOV1_A009497</name>
</gene>
<dbReference type="Pfam" id="PF01023">
    <property type="entry name" value="S_100"/>
    <property type="match status" value="1"/>
</dbReference>
<dbReference type="InterPro" id="IPR011992">
    <property type="entry name" value="EF-hand-dom_pair"/>
</dbReference>
<dbReference type="SUPFAM" id="SSF47473">
    <property type="entry name" value="EF-hand"/>
    <property type="match status" value="1"/>
</dbReference>
<proteinExistence type="predicted"/>
<keyword evidence="2" id="KW-0106">Calcium</keyword>
<evidence type="ECO:0000313" key="5">
    <source>
        <dbReference type="Proteomes" id="UP001178508"/>
    </source>
</evidence>
<dbReference type="Pfam" id="PF13202">
    <property type="entry name" value="EF-hand_5"/>
    <property type="match status" value="1"/>
</dbReference>
<name>A0AAV1FMC7_XYRNO</name>